<feature type="compositionally biased region" description="Basic residues" evidence="1">
    <location>
        <begin position="12"/>
        <end position="22"/>
    </location>
</feature>
<feature type="compositionally biased region" description="Low complexity" evidence="1">
    <location>
        <begin position="1"/>
        <end position="11"/>
    </location>
</feature>
<protein>
    <submittedName>
        <fullName evidence="2">Uncharacterized protein</fullName>
    </submittedName>
</protein>
<organism evidence="2">
    <name type="scientific">Zea mays</name>
    <name type="common">Maize</name>
    <dbReference type="NCBI Taxonomy" id="4577"/>
    <lineage>
        <taxon>Eukaryota</taxon>
        <taxon>Viridiplantae</taxon>
        <taxon>Streptophyta</taxon>
        <taxon>Embryophyta</taxon>
        <taxon>Tracheophyta</taxon>
        <taxon>Spermatophyta</taxon>
        <taxon>Magnoliopsida</taxon>
        <taxon>Liliopsida</taxon>
        <taxon>Poales</taxon>
        <taxon>Poaceae</taxon>
        <taxon>PACMAD clade</taxon>
        <taxon>Panicoideae</taxon>
        <taxon>Andropogonodae</taxon>
        <taxon>Andropogoneae</taxon>
        <taxon>Tripsacinae</taxon>
        <taxon>Zea</taxon>
    </lineage>
</organism>
<feature type="compositionally biased region" description="Basic and acidic residues" evidence="1">
    <location>
        <begin position="149"/>
        <end position="160"/>
    </location>
</feature>
<name>C0P3V0_MAIZE</name>
<sequence>MIRSGPRTTPPRSRRARPRKGPRQLGGAGTGQALEQQYRREEMKTRAASREQGAGARATMAGWSASTKRRRRGRSELEEASGDGEGARLWRESPQKFRHRAQEMSHLPGANREREEEEEWPSQSRRARGPRERKRVASWRSSAGRRRQGAPEKSARRPWEGEGELCWAPWELRKKRRSSSRTPGRRPSWAQWRKSRARLRAGPSREPAGGRRNARRAEEGGAALRLCLYA</sequence>
<feature type="region of interest" description="Disordered" evidence="1">
    <location>
        <begin position="1"/>
        <end position="160"/>
    </location>
</feature>
<feature type="compositionally biased region" description="Basic and acidic residues" evidence="1">
    <location>
        <begin position="37"/>
        <end position="49"/>
    </location>
</feature>
<feature type="compositionally biased region" description="Basic and acidic residues" evidence="1">
    <location>
        <begin position="85"/>
        <end position="103"/>
    </location>
</feature>
<dbReference type="AlphaFoldDB" id="C0P3V0"/>
<feature type="region of interest" description="Disordered" evidence="1">
    <location>
        <begin position="174"/>
        <end position="218"/>
    </location>
</feature>
<dbReference type="RefSeq" id="XP_023157554.1">
    <property type="nucleotide sequence ID" value="XM_023301786.2"/>
</dbReference>
<proteinExistence type="evidence at transcript level"/>
<accession>C0P3V0</accession>
<dbReference type="EMBL" id="BT062969">
    <property type="protein sequence ID" value="ACN27666.1"/>
    <property type="molecule type" value="mRNA"/>
</dbReference>
<evidence type="ECO:0000256" key="1">
    <source>
        <dbReference type="SAM" id="MobiDB-lite"/>
    </source>
</evidence>
<dbReference type="GeneID" id="111590884"/>
<reference evidence="2" key="2">
    <citation type="submission" date="2012-06" db="EMBL/GenBank/DDBJ databases">
        <authorList>
            <person name="Yu Y."/>
            <person name="Currie J."/>
            <person name="Lomeli R."/>
            <person name="Angelova A."/>
            <person name="Collura K."/>
            <person name="Wissotski M."/>
            <person name="Campos D."/>
            <person name="Kudrna D."/>
            <person name="Golser W."/>
            <person name="Ashely E."/>
            <person name="Descour A."/>
            <person name="Fernandes J."/>
            <person name="Soderlund C."/>
            <person name="Walbot V."/>
        </authorList>
    </citation>
    <scope>NUCLEOTIDE SEQUENCE</scope>
    <source>
        <strain evidence="2">B73</strain>
    </source>
</reference>
<dbReference type="KEGG" id="zma:111590884"/>
<reference evidence="2" key="1">
    <citation type="journal article" date="2009" name="PLoS Genet.">
        <title>Sequencing, mapping, and analysis of 27,455 maize full-length cDNAs.</title>
        <authorList>
            <person name="Soderlund C."/>
            <person name="Descour A."/>
            <person name="Kudrna D."/>
            <person name="Bomhoff M."/>
            <person name="Boyd L."/>
            <person name="Currie J."/>
            <person name="Angelova A."/>
            <person name="Collura K."/>
            <person name="Wissotski M."/>
            <person name="Ashley E."/>
            <person name="Morrow D."/>
            <person name="Fernandes J."/>
            <person name="Walbot V."/>
            <person name="Yu Y."/>
        </authorList>
    </citation>
    <scope>NUCLEOTIDE SEQUENCE</scope>
    <source>
        <strain evidence="2">B73</strain>
    </source>
</reference>
<feature type="compositionally biased region" description="Basic residues" evidence="1">
    <location>
        <begin position="125"/>
        <end position="148"/>
    </location>
</feature>
<evidence type="ECO:0000313" key="2">
    <source>
        <dbReference type="EMBL" id="ACN27666.1"/>
    </source>
</evidence>